<dbReference type="KEGG" id="vg:26633448"/>
<dbReference type="OrthoDB" id="9236at10239"/>
<keyword evidence="2" id="KW-1185">Reference proteome</keyword>
<evidence type="ECO:0000313" key="2">
    <source>
        <dbReference type="Proteomes" id="UP000204602"/>
    </source>
</evidence>
<reference evidence="1 2" key="1">
    <citation type="journal article" date="2015" name="Genome Announc.">
        <title>Complete Genome Sequence of Bacillus cereus Group Phage TsarBomba.</title>
        <authorList>
            <person name="Erill I."/>
            <person name="Caruso S.M."/>
        </authorList>
    </citation>
    <scope>NUCLEOTIDE SEQUENCE [LARGE SCALE GENOMIC DNA]</scope>
</reference>
<dbReference type="InterPro" id="IPR055800">
    <property type="entry name" value="DUF7376"/>
</dbReference>
<dbReference type="Proteomes" id="UP000204602">
    <property type="component" value="Segment"/>
</dbReference>
<proteinExistence type="predicted"/>
<dbReference type="RefSeq" id="YP_009207000.1">
    <property type="nucleotide sequence ID" value="NC_028890.1"/>
</dbReference>
<organism evidence="1 2">
    <name type="scientific">Bacillus phage TsarBomba</name>
    <dbReference type="NCBI Taxonomy" id="1690456"/>
    <lineage>
        <taxon>Viruses</taxon>
        <taxon>Duplodnaviria</taxon>
        <taxon>Heunggongvirae</taxon>
        <taxon>Uroviricota</taxon>
        <taxon>Caudoviricetes</taxon>
        <taxon>Herelleviridae</taxon>
        <taxon>Bastillevirinae</taxon>
        <taxon>Tsarbombavirus</taxon>
        <taxon>Tsarbombavirus tsarbomba</taxon>
    </lineage>
</organism>
<accession>A0A0K2D0H1</accession>
<gene>
    <name evidence="1" type="ORF">TSARBOMBA_185</name>
</gene>
<dbReference type="EMBL" id="KT224359">
    <property type="protein sequence ID" value="ALA13218.1"/>
    <property type="molecule type" value="Genomic_DNA"/>
</dbReference>
<dbReference type="GeneID" id="26633448"/>
<sequence length="264" mass="29196">MAKRERKEVGSMEQAARKLDIAHQQLFGTEEEVNMAQVVKFVHNESKEEAIVSVDRNGLVSVTRGAQTTNMGNAYDLNKVRDSFLNYGWTEVKATAVKDDGLRVVSGGFDSLLQPTGAETPVVEEEEVSDISPKAQKEVDEYLKLHAEKAKLEAKLKKLKPSITEYMNNNKLDEIKGTEGKRVMFQDSAASNSTSLYTDYELNDVILALGEHKDLIKQATEVRVNGKKLEGVIASAKLDKEIVDAVKATKIKKPGTPKFVVKAN</sequence>
<name>A0A0K2D0H1_9CAUD</name>
<protein>
    <submittedName>
        <fullName evidence="1">Uncharacterized protein</fullName>
    </submittedName>
</protein>
<evidence type="ECO:0000313" key="1">
    <source>
        <dbReference type="EMBL" id="ALA13218.1"/>
    </source>
</evidence>
<dbReference type="Pfam" id="PF24091">
    <property type="entry name" value="DUF7376"/>
    <property type="match status" value="1"/>
</dbReference>